<evidence type="ECO:0000313" key="4">
    <source>
        <dbReference type="EMBL" id="KAK9872845.1"/>
    </source>
</evidence>
<keyword evidence="1" id="KW-0472">Membrane</keyword>
<dbReference type="Pfam" id="PF01757">
    <property type="entry name" value="Acyl_transf_3"/>
    <property type="match status" value="1"/>
</dbReference>
<feature type="signal peptide" evidence="2">
    <location>
        <begin position="1"/>
        <end position="19"/>
    </location>
</feature>
<feature type="transmembrane region" description="Helical" evidence="1">
    <location>
        <begin position="458"/>
        <end position="479"/>
    </location>
</feature>
<dbReference type="EMBL" id="JARQZJ010000013">
    <property type="protein sequence ID" value="KAK9872845.1"/>
    <property type="molecule type" value="Genomic_DNA"/>
</dbReference>
<dbReference type="Proteomes" id="UP001431783">
    <property type="component" value="Unassembled WGS sequence"/>
</dbReference>
<dbReference type="AlphaFoldDB" id="A0AAW1TR72"/>
<feature type="transmembrane region" description="Helical" evidence="1">
    <location>
        <begin position="559"/>
        <end position="583"/>
    </location>
</feature>
<dbReference type="InterPro" id="IPR006621">
    <property type="entry name" value="Nose-resist-to-fluoxetine_N"/>
</dbReference>
<dbReference type="InterPro" id="IPR002656">
    <property type="entry name" value="Acyl_transf_3_dom"/>
</dbReference>
<dbReference type="Pfam" id="PF20146">
    <property type="entry name" value="NRF"/>
    <property type="match status" value="1"/>
</dbReference>
<keyword evidence="2" id="KW-0732">Signal</keyword>
<feature type="transmembrane region" description="Helical" evidence="1">
    <location>
        <begin position="418"/>
        <end position="438"/>
    </location>
</feature>
<name>A0AAW1TR72_9CUCU</name>
<dbReference type="PANTHER" id="PTHR11161">
    <property type="entry name" value="O-ACYLTRANSFERASE"/>
    <property type="match status" value="1"/>
</dbReference>
<feature type="transmembrane region" description="Helical" evidence="1">
    <location>
        <begin position="603"/>
        <end position="623"/>
    </location>
</feature>
<feature type="transmembrane region" description="Helical" evidence="1">
    <location>
        <begin position="177"/>
        <end position="200"/>
    </location>
</feature>
<gene>
    <name evidence="4" type="ORF">WA026_019632</name>
</gene>
<feature type="transmembrane region" description="Helical" evidence="1">
    <location>
        <begin position="235"/>
        <end position="258"/>
    </location>
</feature>
<feature type="chain" id="PRO_5043979741" description="Nose resistant-to-fluoxetine protein N-terminal domain-containing protein" evidence="2">
    <location>
        <begin position="20"/>
        <end position="648"/>
    </location>
</feature>
<feature type="transmembrane region" description="Helical" evidence="1">
    <location>
        <begin position="278"/>
        <end position="302"/>
    </location>
</feature>
<feature type="transmembrane region" description="Helical" evidence="1">
    <location>
        <begin position="392"/>
        <end position="411"/>
    </location>
</feature>
<feature type="transmembrane region" description="Helical" evidence="1">
    <location>
        <begin position="491"/>
        <end position="512"/>
    </location>
</feature>
<comment type="caution">
    <text evidence="4">The sequence shown here is derived from an EMBL/GenBank/DDBJ whole genome shotgun (WGS) entry which is preliminary data.</text>
</comment>
<feature type="transmembrane region" description="Helical" evidence="1">
    <location>
        <begin position="532"/>
        <end position="552"/>
    </location>
</feature>
<evidence type="ECO:0000313" key="5">
    <source>
        <dbReference type="Proteomes" id="UP001431783"/>
    </source>
</evidence>
<dbReference type="SMART" id="SM00703">
    <property type="entry name" value="NRF"/>
    <property type="match status" value="1"/>
</dbReference>
<reference evidence="4 5" key="1">
    <citation type="submission" date="2023-03" db="EMBL/GenBank/DDBJ databases">
        <title>Genome insight into feeding habits of ladybird beetles.</title>
        <authorList>
            <person name="Li H.-S."/>
            <person name="Huang Y.-H."/>
            <person name="Pang H."/>
        </authorList>
    </citation>
    <scope>NUCLEOTIDE SEQUENCE [LARGE SCALE GENOMIC DNA]</scope>
    <source>
        <strain evidence="4">SYSU_2023b</strain>
        <tissue evidence="4">Whole body</tissue>
    </source>
</reference>
<keyword evidence="1" id="KW-1133">Transmembrane helix</keyword>
<dbReference type="GO" id="GO:0016747">
    <property type="term" value="F:acyltransferase activity, transferring groups other than amino-acyl groups"/>
    <property type="evidence" value="ECO:0007669"/>
    <property type="project" value="InterPro"/>
</dbReference>
<evidence type="ECO:0000259" key="3">
    <source>
        <dbReference type="SMART" id="SM00703"/>
    </source>
</evidence>
<dbReference type="InterPro" id="IPR052728">
    <property type="entry name" value="O2_lipid_transport_reg"/>
</dbReference>
<feature type="transmembrane region" description="Helical" evidence="1">
    <location>
        <begin position="327"/>
        <end position="349"/>
    </location>
</feature>
<keyword evidence="5" id="KW-1185">Reference proteome</keyword>
<protein>
    <recommendedName>
        <fullName evidence="3">Nose resistant-to-fluoxetine protein N-terminal domain-containing protein</fullName>
    </recommendedName>
</protein>
<feature type="domain" description="Nose resistant-to-fluoxetine protein N-terminal" evidence="3">
    <location>
        <begin position="29"/>
        <end position="166"/>
    </location>
</feature>
<evidence type="ECO:0000256" key="1">
    <source>
        <dbReference type="SAM" id="Phobius"/>
    </source>
</evidence>
<dbReference type="PANTHER" id="PTHR11161:SF0">
    <property type="entry name" value="O-ACYLTRANSFERASE LIKE PROTEIN"/>
    <property type="match status" value="1"/>
</dbReference>
<organism evidence="4 5">
    <name type="scientific">Henosepilachna vigintioctopunctata</name>
    <dbReference type="NCBI Taxonomy" id="420089"/>
    <lineage>
        <taxon>Eukaryota</taxon>
        <taxon>Metazoa</taxon>
        <taxon>Ecdysozoa</taxon>
        <taxon>Arthropoda</taxon>
        <taxon>Hexapoda</taxon>
        <taxon>Insecta</taxon>
        <taxon>Pterygota</taxon>
        <taxon>Neoptera</taxon>
        <taxon>Endopterygota</taxon>
        <taxon>Coleoptera</taxon>
        <taxon>Polyphaga</taxon>
        <taxon>Cucujiformia</taxon>
        <taxon>Coccinelloidea</taxon>
        <taxon>Coccinellidae</taxon>
        <taxon>Epilachninae</taxon>
        <taxon>Epilachnini</taxon>
        <taxon>Henosepilachna</taxon>
    </lineage>
</organism>
<proteinExistence type="predicted"/>
<evidence type="ECO:0000256" key="2">
    <source>
        <dbReference type="SAM" id="SignalP"/>
    </source>
</evidence>
<keyword evidence="1" id="KW-0812">Transmembrane</keyword>
<accession>A0AAW1TR72</accession>
<sequence>MLIFFCSIIFFMLCGFSTAKLNITFIETCDECCQEFKKLDKITEFKMEDASSDFKITGILYGNFWDLGSYDECLSIRSEEKEIFGKYCLGYLPLEELISKPNIKIQNTLEMVRSTKEQLEILDLLHSGNPSLTGLHFGVCVPNKCSALQVTERYQHVYFDEKLCYSEAEPTEMNTGALIALIFIGCSVMLAMISTVYDLLCEYRGQESKHLILIAFSMYTNGKNLVKISKNQNQLLCINGIKAITMLWIILGHVYYNFPISLAMNNLAAISDWVENPANMIIMSGALSVDTFFVVGGLLHVYTSMRTPKSKLSQSLKQLPMSLLHRYLRLTPALSIMVLIYATGLVSYVSDGPRWGLMDDLLLTSCKNKWWATILYVQNYDKVENLCVSQSWYLSVDMQLFIIAQLIIILLRLLPKLALSLMVLLVLVANIIMFVVGYTNEITGLGKGSVFPIQTSDYYYMTHVRYGPYVLGMLVGYYIYELKRREKPLKLSTWSLSLLWTVIFSALLASIFSGHEVLTNTDNGVIDGFFFALNRTIWSCGIALLIILCATGKGGPVNWFLSFPIFQLITKLSYSIYLIHYIVINIGNLSSRDTIAFTDMNALLQFFAYSAITILLSVVYCLIFEHPMMIISKIILGKRRSEVTVNQK</sequence>